<evidence type="ECO:0000313" key="4">
    <source>
        <dbReference type="WBParaSite" id="DME_0000583301-mRNA-1"/>
    </source>
</evidence>
<reference evidence="4" key="1">
    <citation type="submission" date="2017-02" db="UniProtKB">
        <authorList>
            <consortium name="WormBaseParasite"/>
        </authorList>
    </citation>
    <scope>IDENTIFICATION</scope>
</reference>
<organism evidence="2 4">
    <name type="scientific">Dracunculus medinensis</name>
    <name type="common">Guinea worm</name>
    <dbReference type="NCBI Taxonomy" id="318479"/>
    <lineage>
        <taxon>Eukaryota</taxon>
        <taxon>Metazoa</taxon>
        <taxon>Ecdysozoa</taxon>
        <taxon>Nematoda</taxon>
        <taxon>Chromadorea</taxon>
        <taxon>Rhabditida</taxon>
        <taxon>Spirurina</taxon>
        <taxon>Dracunculoidea</taxon>
        <taxon>Dracunculidae</taxon>
        <taxon>Dracunculus</taxon>
    </lineage>
</organism>
<evidence type="ECO:0000313" key="2">
    <source>
        <dbReference type="Proteomes" id="UP000038040"/>
    </source>
</evidence>
<sequence>MSEMNSCLSTAKVKDTTTLTEDELSASEFLSGLSDFPQTIYDDEETVDSILENYEPNQNSIPIRDVQDAIRIMNSYAHNYSILNQADSNNDQFIDVNEAFVFINQYDKVTTNKKRGLRLNPADVPRFVGYQCYLTEQEMRVKRHSELLLNSER</sequence>
<name>A0A0N4UEM3_DRAME</name>
<gene>
    <name evidence="1" type="ORF">DME_LOCUS827</name>
</gene>
<dbReference type="Proteomes" id="UP000274756">
    <property type="component" value="Unassembled WGS sequence"/>
</dbReference>
<reference evidence="1 3" key="2">
    <citation type="submission" date="2018-11" db="EMBL/GenBank/DDBJ databases">
        <authorList>
            <consortium name="Pathogen Informatics"/>
        </authorList>
    </citation>
    <scope>NUCLEOTIDE SEQUENCE [LARGE SCALE GENOMIC DNA]</scope>
</reference>
<evidence type="ECO:0000313" key="1">
    <source>
        <dbReference type="EMBL" id="VDN50854.1"/>
    </source>
</evidence>
<dbReference type="AlphaFoldDB" id="A0A0N4UEM3"/>
<dbReference type="WBParaSite" id="DME_0000583301-mRNA-1">
    <property type="protein sequence ID" value="DME_0000583301-mRNA-1"/>
    <property type="gene ID" value="DME_0000583301"/>
</dbReference>
<accession>A0A0N4UEM3</accession>
<protein>
    <submittedName>
        <fullName evidence="4">EF-hand domain-containing protein</fullName>
    </submittedName>
</protein>
<dbReference type="EMBL" id="UYYG01000008">
    <property type="protein sequence ID" value="VDN50854.1"/>
    <property type="molecule type" value="Genomic_DNA"/>
</dbReference>
<proteinExistence type="predicted"/>
<evidence type="ECO:0000313" key="3">
    <source>
        <dbReference type="Proteomes" id="UP000274756"/>
    </source>
</evidence>
<dbReference type="Proteomes" id="UP000038040">
    <property type="component" value="Unplaced"/>
</dbReference>
<keyword evidence="3" id="KW-1185">Reference proteome</keyword>